<protein>
    <submittedName>
        <fullName evidence="6">Uncharacterized protein</fullName>
    </submittedName>
</protein>
<proteinExistence type="predicted"/>
<keyword evidence="3" id="KW-0963">Cytoplasm</keyword>
<keyword evidence="5" id="KW-0653">Protein transport</keyword>
<keyword evidence="7" id="KW-1185">Reference proteome</keyword>
<dbReference type="PANTHER" id="PTHR10527">
    <property type="entry name" value="IMPORTIN BETA"/>
    <property type="match status" value="1"/>
</dbReference>
<comment type="caution">
    <text evidence="6">The sequence shown here is derived from an EMBL/GenBank/DDBJ whole genome shotgun (WGS) entry which is preliminary data.</text>
</comment>
<keyword evidence="4" id="KW-0677">Repeat</keyword>
<dbReference type="EMBL" id="JBANMG010000002">
    <property type="protein sequence ID" value="KAK6957202.1"/>
    <property type="molecule type" value="Genomic_DNA"/>
</dbReference>
<evidence type="ECO:0000256" key="3">
    <source>
        <dbReference type="ARBA" id="ARBA00022490"/>
    </source>
</evidence>
<dbReference type="AlphaFoldDB" id="A0AAX6MYE7"/>
<evidence type="ECO:0000313" key="7">
    <source>
        <dbReference type="Proteomes" id="UP001369815"/>
    </source>
</evidence>
<dbReference type="Proteomes" id="UP001369815">
    <property type="component" value="Unassembled WGS sequence"/>
</dbReference>
<accession>A0AAX6MYE7</accession>
<evidence type="ECO:0000256" key="2">
    <source>
        <dbReference type="ARBA" id="ARBA00022448"/>
    </source>
</evidence>
<dbReference type="InterPro" id="IPR011989">
    <property type="entry name" value="ARM-like"/>
</dbReference>
<comment type="subcellular location">
    <subcellularLocation>
        <location evidence="1">Cytoplasm</location>
    </subcellularLocation>
</comment>
<dbReference type="InterPro" id="IPR040122">
    <property type="entry name" value="Importin_beta"/>
</dbReference>
<name>A0AAX6MYE7_9PEZI</name>
<dbReference type="Gene3D" id="1.25.10.10">
    <property type="entry name" value="Leucine-rich Repeat Variant"/>
    <property type="match status" value="1"/>
</dbReference>
<organism evidence="6 7">
    <name type="scientific">Daldinia eschscholtzii</name>
    <dbReference type="NCBI Taxonomy" id="292717"/>
    <lineage>
        <taxon>Eukaryota</taxon>
        <taxon>Fungi</taxon>
        <taxon>Dikarya</taxon>
        <taxon>Ascomycota</taxon>
        <taxon>Pezizomycotina</taxon>
        <taxon>Sordariomycetes</taxon>
        <taxon>Xylariomycetidae</taxon>
        <taxon>Xylariales</taxon>
        <taxon>Hypoxylaceae</taxon>
        <taxon>Daldinia</taxon>
    </lineage>
</organism>
<evidence type="ECO:0000256" key="5">
    <source>
        <dbReference type="ARBA" id="ARBA00022927"/>
    </source>
</evidence>
<dbReference type="SUPFAM" id="SSF48371">
    <property type="entry name" value="ARM repeat"/>
    <property type="match status" value="1"/>
</dbReference>
<keyword evidence="2" id="KW-0813">Transport</keyword>
<dbReference type="GO" id="GO:0006606">
    <property type="term" value="P:protein import into nucleus"/>
    <property type="evidence" value="ECO:0007669"/>
    <property type="project" value="InterPro"/>
</dbReference>
<reference evidence="6 7" key="1">
    <citation type="journal article" date="2024" name="Front Chem Biol">
        <title>Unveiling the potential of Daldinia eschscholtzii MFLUCC 19-0629 through bioactivity and bioinformatics studies for enhanced sustainable agriculture production.</title>
        <authorList>
            <person name="Brooks S."/>
            <person name="Weaver J.A."/>
            <person name="Klomchit A."/>
            <person name="Alharthi S.A."/>
            <person name="Onlamun T."/>
            <person name="Nurani R."/>
            <person name="Vong T.K."/>
            <person name="Alberti F."/>
            <person name="Greco C."/>
        </authorList>
    </citation>
    <scope>NUCLEOTIDE SEQUENCE [LARGE SCALE GENOMIC DNA]</scope>
    <source>
        <strain evidence="6">MFLUCC 19-0629</strain>
    </source>
</reference>
<evidence type="ECO:0000313" key="6">
    <source>
        <dbReference type="EMBL" id="KAK6957202.1"/>
    </source>
</evidence>
<dbReference type="InterPro" id="IPR016024">
    <property type="entry name" value="ARM-type_fold"/>
</dbReference>
<evidence type="ECO:0000256" key="4">
    <source>
        <dbReference type="ARBA" id="ARBA00022737"/>
    </source>
</evidence>
<dbReference type="GO" id="GO:0005737">
    <property type="term" value="C:cytoplasm"/>
    <property type="evidence" value="ECO:0007669"/>
    <property type="project" value="UniProtKB-SubCell"/>
</dbReference>
<gene>
    <name evidence="6" type="ORF">Daesc_002488</name>
</gene>
<sequence>MTTLRYTQLTQTLYAVAENTRDAVTEINRSVASTLKTCGPAILGQKDMMEQIVTILGTIITRSHPCQLDLGEGEDDQEEAQGSSEWDWLVVDTALDVLIGLACALGPQFAEVWKVFEKPIIKLLSSNEAIERSTAVGVVAECVAYMGSGVTPYTSTLLRPLLHRLSDEDKETKSNAAYATGQLIYHSEDAKTYLPSYNQILGKLEPLLQIKDARLQDNAAGCLCRMILAHPDQVPIADVLPALVDLLPLKEDYEENKPVYQCLHKLCELSSARDPL</sequence>
<evidence type="ECO:0000256" key="1">
    <source>
        <dbReference type="ARBA" id="ARBA00004496"/>
    </source>
</evidence>